<protein>
    <submittedName>
        <fullName evidence="1">Uncharacterized protein</fullName>
    </submittedName>
</protein>
<evidence type="ECO:0000313" key="1">
    <source>
        <dbReference type="EMBL" id="CAG4999500.1"/>
    </source>
</evidence>
<dbReference type="Proteomes" id="UP000680038">
    <property type="component" value="Unassembled WGS sequence"/>
</dbReference>
<organism evidence="1 2">
    <name type="scientific">Dyadobacter helix</name>
    <dbReference type="NCBI Taxonomy" id="2822344"/>
    <lineage>
        <taxon>Bacteria</taxon>
        <taxon>Pseudomonadati</taxon>
        <taxon>Bacteroidota</taxon>
        <taxon>Cytophagia</taxon>
        <taxon>Cytophagales</taxon>
        <taxon>Spirosomataceae</taxon>
        <taxon>Dyadobacter</taxon>
    </lineage>
</organism>
<proteinExistence type="predicted"/>
<evidence type="ECO:0000313" key="2">
    <source>
        <dbReference type="Proteomes" id="UP000680038"/>
    </source>
</evidence>
<keyword evidence="2" id="KW-1185">Reference proteome</keyword>
<dbReference type="EMBL" id="CAJRAF010000002">
    <property type="protein sequence ID" value="CAG4999500.1"/>
    <property type="molecule type" value="Genomic_DNA"/>
</dbReference>
<sequence>MERYLLDSEVVKYFCQVLIPQGTIAKNFNIQRIYFIKILIGYDSFNECHQ</sequence>
<gene>
    <name evidence="1" type="ORF">DYBT9275_02242</name>
</gene>
<comment type="caution">
    <text evidence="1">The sequence shown here is derived from an EMBL/GenBank/DDBJ whole genome shotgun (WGS) entry which is preliminary data.</text>
</comment>
<name>A0A916JB97_9BACT</name>
<dbReference type="AlphaFoldDB" id="A0A916JB97"/>
<reference evidence="1" key="1">
    <citation type="submission" date="2021-04" db="EMBL/GenBank/DDBJ databases">
        <authorList>
            <person name="Rodrigo-Torres L."/>
            <person name="Arahal R. D."/>
            <person name="Lucena T."/>
        </authorList>
    </citation>
    <scope>NUCLEOTIDE SEQUENCE</scope>
    <source>
        <strain evidence="1">CECT 9275</strain>
    </source>
</reference>
<accession>A0A916JB97</accession>